<protein>
    <submittedName>
        <fullName evidence="1">Uncharacterized protein</fullName>
    </submittedName>
</protein>
<dbReference type="EMBL" id="AFAR01000215">
    <property type="protein sequence ID" value="EGF25697.1"/>
    <property type="molecule type" value="Genomic_DNA"/>
</dbReference>
<sequence>MATVPSETTVANANRLKGLWDDGRRATSLNHRWLKRHSFRKPRGVMPVVL</sequence>
<accession>F2AXC3</accession>
<dbReference type="PATRIC" id="fig|991778.3.peg.4634"/>
<evidence type="ECO:0000313" key="1">
    <source>
        <dbReference type="EMBL" id="EGF25697.1"/>
    </source>
</evidence>
<dbReference type="AlphaFoldDB" id="F2AXC3"/>
<dbReference type="Proteomes" id="UP000006222">
    <property type="component" value="Unassembled WGS sequence"/>
</dbReference>
<gene>
    <name evidence="1" type="ORF">RBWH47_00598</name>
</gene>
<proteinExistence type="predicted"/>
<name>F2AXC3_RHOBT</name>
<reference evidence="1 2" key="1">
    <citation type="journal article" date="2013" name="Mar. Genomics">
        <title>Expression of sulfatases in Rhodopirellula baltica and the diversity of sulfatases in the genus Rhodopirellula.</title>
        <authorList>
            <person name="Wegner C.E."/>
            <person name="Richter-Heitmann T."/>
            <person name="Klindworth A."/>
            <person name="Klockow C."/>
            <person name="Richter M."/>
            <person name="Achstetter T."/>
            <person name="Glockner F.O."/>
            <person name="Harder J."/>
        </authorList>
    </citation>
    <scope>NUCLEOTIDE SEQUENCE [LARGE SCALE GENOMIC DNA]</scope>
    <source>
        <strain evidence="1 2">WH47</strain>
    </source>
</reference>
<organism evidence="1 2">
    <name type="scientific">Rhodopirellula baltica WH47</name>
    <dbReference type="NCBI Taxonomy" id="991778"/>
    <lineage>
        <taxon>Bacteria</taxon>
        <taxon>Pseudomonadati</taxon>
        <taxon>Planctomycetota</taxon>
        <taxon>Planctomycetia</taxon>
        <taxon>Pirellulales</taxon>
        <taxon>Pirellulaceae</taxon>
        <taxon>Rhodopirellula</taxon>
    </lineage>
</organism>
<evidence type="ECO:0000313" key="2">
    <source>
        <dbReference type="Proteomes" id="UP000006222"/>
    </source>
</evidence>
<comment type="caution">
    <text evidence="1">The sequence shown here is derived from an EMBL/GenBank/DDBJ whole genome shotgun (WGS) entry which is preliminary data.</text>
</comment>